<feature type="transmembrane region" description="Helical" evidence="1">
    <location>
        <begin position="20"/>
        <end position="37"/>
    </location>
</feature>
<evidence type="ECO:0000313" key="3">
    <source>
        <dbReference type="Proteomes" id="UP000278970"/>
    </source>
</evidence>
<sequence length="220" mass="26149">MEMSRLKRSGRIGENMKKILGLVTFLVLIVLSCFYFFPRQPKNVFDEIYQETAKNYLGYYNFNELKNVTVKNRKLYDSNMNETDKYESIITYDDSSLGSDAKNLELRFNFDGSSKGVNIWFERYANSGEKINFVIHYEFKRKVLVKKIMIYENRSETSIEDEAQVKTYLEKYGITAKDLDSYYDEIVNQKVLKDWCSIYDSKYSPSNYGEVKIETQWENW</sequence>
<keyword evidence="1" id="KW-1133">Transmembrane helix</keyword>
<protein>
    <recommendedName>
        <fullName evidence="4">TipC family immunity protein</fullName>
    </recommendedName>
</protein>
<evidence type="ECO:0000313" key="2">
    <source>
        <dbReference type="EMBL" id="RSI83866.1"/>
    </source>
</evidence>
<dbReference type="EMBL" id="RJNS01000001">
    <property type="protein sequence ID" value="RSI83866.1"/>
    <property type="molecule type" value="Genomic_DNA"/>
</dbReference>
<reference evidence="2 3" key="1">
    <citation type="submission" date="2018-11" db="EMBL/GenBank/DDBJ databases">
        <title>Species Designations Belie Phenotypic and Genotypic Heterogeneity in Oral Streptococci.</title>
        <authorList>
            <person name="Velsko I."/>
        </authorList>
    </citation>
    <scope>NUCLEOTIDE SEQUENCE [LARGE SCALE GENOMIC DNA]</scope>
    <source>
        <strain evidence="2 3">BCA11</strain>
    </source>
</reference>
<dbReference type="InterPro" id="IPR048042">
    <property type="entry name" value="TipC-like"/>
</dbReference>
<proteinExistence type="predicted"/>
<evidence type="ECO:0008006" key="4">
    <source>
        <dbReference type="Google" id="ProtNLM"/>
    </source>
</evidence>
<comment type="caution">
    <text evidence="2">The sequence shown here is derived from an EMBL/GenBank/DDBJ whole genome shotgun (WGS) entry which is preliminary data.</text>
</comment>
<keyword evidence="1" id="KW-0812">Transmembrane</keyword>
<accession>A0A3R9JNV7</accession>
<evidence type="ECO:0000256" key="1">
    <source>
        <dbReference type="SAM" id="Phobius"/>
    </source>
</evidence>
<name>A0A3R9JNV7_STRMT</name>
<dbReference type="AlphaFoldDB" id="A0A3R9JNV7"/>
<dbReference type="PROSITE" id="PS51257">
    <property type="entry name" value="PROKAR_LIPOPROTEIN"/>
    <property type="match status" value="1"/>
</dbReference>
<gene>
    <name evidence="2" type="ORF">D8854_03030</name>
</gene>
<dbReference type="Proteomes" id="UP000278970">
    <property type="component" value="Unassembled WGS sequence"/>
</dbReference>
<dbReference type="NCBIfam" id="NF033863">
    <property type="entry name" value="immun_TipC_fam"/>
    <property type="match status" value="1"/>
</dbReference>
<organism evidence="2 3">
    <name type="scientific">Streptococcus mitis</name>
    <dbReference type="NCBI Taxonomy" id="28037"/>
    <lineage>
        <taxon>Bacteria</taxon>
        <taxon>Bacillati</taxon>
        <taxon>Bacillota</taxon>
        <taxon>Bacilli</taxon>
        <taxon>Lactobacillales</taxon>
        <taxon>Streptococcaceae</taxon>
        <taxon>Streptococcus</taxon>
        <taxon>Streptococcus mitis group</taxon>
    </lineage>
</organism>
<keyword evidence="1" id="KW-0472">Membrane</keyword>